<dbReference type="Gene3D" id="2.40.150.20">
    <property type="entry name" value="Ribosomal protein L14"/>
    <property type="match status" value="1"/>
</dbReference>
<evidence type="ECO:0000256" key="4">
    <source>
        <dbReference type="ARBA" id="ARBA00035199"/>
    </source>
</evidence>
<organism evidence="7">
    <name type="scientific">Homalodisca liturata</name>
    <dbReference type="NCBI Taxonomy" id="320908"/>
    <lineage>
        <taxon>Eukaryota</taxon>
        <taxon>Metazoa</taxon>
        <taxon>Ecdysozoa</taxon>
        <taxon>Arthropoda</taxon>
        <taxon>Hexapoda</taxon>
        <taxon>Insecta</taxon>
        <taxon>Pterygota</taxon>
        <taxon>Neoptera</taxon>
        <taxon>Paraneoptera</taxon>
        <taxon>Hemiptera</taxon>
        <taxon>Auchenorrhyncha</taxon>
        <taxon>Membracoidea</taxon>
        <taxon>Cicadellidae</taxon>
        <taxon>Cicadellinae</taxon>
        <taxon>Proconiini</taxon>
        <taxon>Homalodisca</taxon>
    </lineage>
</organism>
<reference evidence="7" key="1">
    <citation type="submission" date="2015-11" db="EMBL/GenBank/DDBJ databases">
        <title>De novo transcriptome assembly of four potential Pierce s Disease insect vectors from Arizona vineyards.</title>
        <authorList>
            <person name="Tassone E.E."/>
        </authorList>
    </citation>
    <scope>NUCLEOTIDE SEQUENCE</scope>
</reference>
<dbReference type="InterPro" id="IPR036853">
    <property type="entry name" value="Ribosomal_uL14_sf"/>
</dbReference>
<feature type="non-terminal residue" evidence="7">
    <location>
        <position position="1"/>
    </location>
</feature>
<evidence type="ECO:0000256" key="5">
    <source>
        <dbReference type="ARBA" id="ARBA00035326"/>
    </source>
</evidence>
<name>A0A1B6I6D7_9HEMI</name>
<dbReference type="CDD" id="cd00337">
    <property type="entry name" value="Ribosomal_uL14"/>
    <property type="match status" value="1"/>
</dbReference>
<dbReference type="GO" id="GO:0070180">
    <property type="term" value="F:large ribosomal subunit rRNA binding"/>
    <property type="evidence" value="ECO:0007669"/>
    <property type="project" value="TreeGrafter"/>
</dbReference>
<evidence type="ECO:0000313" key="7">
    <source>
        <dbReference type="EMBL" id="JAS82492.1"/>
    </source>
</evidence>
<dbReference type="PANTHER" id="PTHR11761:SF8">
    <property type="entry name" value="LARGE RIBOSOMAL SUBUNIT PROTEIN UL14"/>
    <property type="match status" value="1"/>
</dbReference>
<dbReference type="SMART" id="SM01374">
    <property type="entry name" value="Ribosomal_L14"/>
    <property type="match status" value="1"/>
</dbReference>
<evidence type="ECO:0000256" key="3">
    <source>
        <dbReference type="ARBA" id="ARBA00023274"/>
    </source>
</evidence>
<keyword evidence="2 6" id="KW-0689">Ribosomal protein</keyword>
<keyword evidence="3 6" id="KW-0687">Ribonucleoprotein</keyword>
<dbReference type="GO" id="GO:0003735">
    <property type="term" value="F:structural constituent of ribosome"/>
    <property type="evidence" value="ECO:0007669"/>
    <property type="project" value="InterPro"/>
</dbReference>
<dbReference type="EMBL" id="GECU01025214">
    <property type="protein sequence ID" value="JAS82492.1"/>
    <property type="molecule type" value="Transcribed_RNA"/>
</dbReference>
<dbReference type="GO" id="GO:0006412">
    <property type="term" value="P:translation"/>
    <property type="evidence" value="ECO:0007669"/>
    <property type="project" value="InterPro"/>
</dbReference>
<dbReference type="PANTHER" id="PTHR11761">
    <property type="entry name" value="50S/60S RIBOSOMAL PROTEIN L14/L23"/>
    <property type="match status" value="1"/>
</dbReference>
<dbReference type="InterPro" id="IPR000218">
    <property type="entry name" value="Ribosomal_uL14"/>
</dbReference>
<proteinExistence type="inferred from homology"/>
<sequence>RLCGRLRDGRSEWRLEAWQAHGSAFLHAVQFFASMKIFVRAGPMAGEKATQYKEAKLPRKPRVKMTRGVQTESRLRVVDNSGAKEVKVIGVKGFSGRLNRIPCAAPGDIVVCSVKKGKPDLRKKIVFCVFVRQKKIWKRRDGVNICFEDNACCLIDNKGDLKGTQISGSIPREVADAWPKVASQAYSID</sequence>
<gene>
    <name evidence="7" type="ORF">g.1704</name>
</gene>
<evidence type="ECO:0000256" key="2">
    <source>
        <dbReference type="ARBA" id="ARBA00022980"/>
    </source>
</evidence>
<dbReference type="AlphaFoldDB" id="A0A1B6I6D7"/>
<dbReference type="GO" id="GO:0022625">
    <property type="term" value="C:cytosolic large ribosomal subunit"/>
    <property type="evidence" value="ECO:0007669"/>
    <property type="project" value="TreeGrafter"/>
</dbReference>
<accession>A0A1B6I6D7</accession>
<comment type="similarity">
    <text evidence="1 6">Belongs to the universal ribosomal protein uL14 family.</text>
</comment>
<dbReference type="SUPFAM" id="SSF50193">
    <property type="entry name" value="Ribosomal protein L14"/>
    <property type="match status" value="1"/>
</dbReference>
<evidence type="ECO:0000256" key="6">
    <source>
        <dbReference type="RuleBase" id="RU003949"/>
    </source>
</evidence>
<dbReference type="Pfam" id="PF00238">
    <property type="entry name" value="Ribosomal_L14"/>
    <property type="match status" value="1"/>
</dbReference>
<protein>
    <recommendedName>
        <fullName evidence="4">Large ribosomal subunit protein uL14</fullName>
    </recommendedName>
    <alternativeName>
        <fullName evidence="5">60S ribosomal protein L23</fullName>
    </alternativeName>
</protein>
<dbReference type="HAMAP" id="MF_01367">
    <property type="entry name" value="Ribosomal_uL14"/>
    <property type="match status" value="1"/>
</dbReference>
<evidence type="ECO:0000256" key="1">
    <source>
        <dbReference type="ARBA" id="ARBA00010745"/>
    </source>
</evidence>